<protein>
    <submittedName>
        <fullName evidence="3">Uncharacterized protein</fullName>
    </submittedName>
</protein>
<evidence type="ECO:0000313" key="3">
    <source>
        <dbReference type="EMBL" id="KAE9388527.1"/>
    </source>
</evidence>
<sequence length="510" mass="54757">MSTVWFMVDDTDPRFNYTGSWTPLTLNATQVEKSNKGPATGLLPSGPVYNNTLHEARGNISVSFRFNGSGFLGLYGSLDASGLFDPADAEGTLAPSVDCSLDGVAIGTPETGNLAATPSPNQFSNNALFCVIQGSISSISEDAGGFQPGIGEHVLEIAVTNFPSTLGWFFDYLTFESVPDPVVLDGEILQAGMAQVIDNVTDYSMLTFPESQGWVFDTNDLETLSGNHSNVTINFNGTSLSMYGGLFGLNDDPFANGIYQVDKEDPVGFQVPILSSDAYNQLIFTADDLNIGAHSVIVSFNISPQSQMQLDYFYINASNVISEQSNSPTSILPSSTPSSTTTSPSLSSHAKHPAVLLGAILGSVIPVVLLIAVILLWWRRSRRKRARNAQSAQHVTAPFPFVNPSHSTVQEVQEGSLLVLPPSSSKNISDNVPSSSSLSAASLPEAALTMKLQQRLVIMQDQLQAHQRDEQLDPQILPTVHTDSGLRLRGEGALQLDVPTEEIPPSYTEQ</sequence>
<evidence type="ECO:0000313" key="4">
    <source>
        <dbReference type="Proteomes" id="UP000799118"/>
    </source>
</evidence>
<gene>
    <name evidence="3" type="ORF">BT96DRAFT_927038</name>
</gene>
<evidence type="ECO:0000256" key="1">
    <source>
        <dbReference type="SAM" id="MobiDB-lite"/>
    </source>
</evidence>
<name>A0A6A4GTN3_9AGAR</name>
<organism evidence="3 4">
    <name type="scientific">Gymnopus androsaceus JB14</name>
    <dbReference type="NCBI Taxonomy" id="1447944"/>
    <lineage>
        <taxon>Eukaryota</taxon>
        <taxon>Fungi</taxon>
        <taxon>Dikarya</taxon>
        <taxon>Basidiomycota</taxon>
        <taxon>Agaricomycotina</taxon>
        <taxon>Agaricomycetes</taxon>
        <taxon>Agaricomycetidae</taxon>
        <taxon>Agaricales</taxon>
        <taxon>Marasmiineae</taxon>
        <taxon>Omphalotaceae</taxon>
        <taxon>Gymnopus</taxon>
    </lineage>
</organism>
<reference evidence="3" key="1">
    <citation type="journal article" date="2019" name="Environ. Microbiol.">
        <title>Fungal ecological strategies reflected in gene transcription - a case study of two litter decomposers.</title>
        <authorList>
            <person name="Barbi F."/>
            <person name="Kohler A."/>
            <person name="Barry K."/>
            <person name="Baskaran P."/>
            <person name="Daum C."/>
            <person name="Fauchery L."/>
            <person name="Ihrmark K."/>
            <person name="Kuo A."/>
            <person name="LaButti K."/>
            <person name="Lipzen A."/>
            <person name="Morin E."/>
            <person name="Grigoriev I.V."/>
            <person name="Henrissat B."/>
            <person name="Lindahl B."/>
            <person name="Martin F."/>
        </authorList>
    </citation>
    <scope>NUCLEOTIDE SEQUENCE</scope>
    <source>
        <strain evidence="3">JB14</strain>
    </source>
</reference>
<dbReference type="AlphaFoldDB" id="A0A6A4GTN3"/>
<feature type="transmembrane region" description="Helical" evidence="2">
    <location>
        <begin position="354"/>
        <end position="378"/>
    </location>
</feature>
<proteinExistence type="predicted"/>
<keyword evidence="2" id="KW-1133">Transmembrane helix</keyword>
<keyword evidence="2" id="KW-0812">Transmembrane</keyword>
<feature type="region of interest" description="Disordered" evidence="1">
    <location>
        <begin position="490"/>
        <end position="510"/>
    </location>
</feature>
<dbReference type="Proteomes" id="UP000799118">
    <property type="component" value="Unassembled WGS sequence"/>
</dbReference>
<accession>A0A6A4GTN3</accession>
<keyword evidence="4" id="KW-1185">Reference proteome</keyword>
<evidence type="ECO:0000256" key="2">
    <source>
        <dbReference type="SAM" id="Phobius"/>
    </source>
</evidence>
<keyword evidence="2" id="KW-0472">Membrane</keyword>
<dbReference type="EMBL" id="ML769739">
    <property type="protein sequence ID" value="KAE9388527.1"/>
    <property type="molecule type" value="Genomic_DNA"/>
</dbReference>
<feature type="region of interest" description="Disordered" evidence="1">
    <location>
        <begin position="326"/>
        <end position="347"/>
    </location>
</feature>
<dbReference type="OrthoDB" id="3013353at2759"/>